<evidence type="ECO:0000313" key="3">
    <source>
        <dbReference type="Proteomes" id="UP000355283"/>
    </source>
</evidence>
<dbReference type="OrthoDB" id="10400561at2759"/>
<feature type="compositionally biased region" description="Low complexity" evidence="1">
    <location>
        <begin position="237"/>
        <end position="248"/>
    </location>
</feature>
<dbReference type="AlphaFoldDB" id="A0A4D9D2P8"/>
<feature type="compositionally biased region" description="Pro residues" evidence="1">
    <location>
        <begin position="257"/>
        <end position="267"/>
    </location>
</feature>
<feature type="region of interest" description="Disordered" evidence="1">
    <location>
        <begin position="188"/>
        <end position="272"/>
    </location>
</feature>
<feature type="compositionally biased region" description="Gly residues" evidence="1">
    <location>
        <begin position="444"/>
        <end position="461"/>
    </location>
</feature>
<dbReference type="EMBL" id="SDOX01000010">
    <property type="protein sequence ID" value="TFJ85802.1"/>
    <property type="molecule type" value="Genomic_DNA"/>
</dbReference>
<feature type="compositionally biased region" description="Low complexity" evidence="1">
    <location>
        <begin position="535"/>
        <end position="544"/>
    </location>
</feature>
<dbReference type="Proteomes" id="UP000355283">
    <property type="component" value="Unassembled WGS sequence"/>
</dbReference>
<feature type="region of interest" description="Disordered" evidence="1">
    <location>
        <begin position="439"/>
        <end position="465"/>
    </location>
</feature>
<feature type="compositionally biased region" description="Basic and acidic residues" evidence="1">
    <location>
        <begin position="678"/>
        <end position="695"/>
    </location>
</feature>
<comment type="caution">
    <text evidence="2">The sequence shown here is derived from an EMBL/GenBank/DDBJ whole genome shotgun (WGS) entry which is preliminary data.</text>
</comment>
<name>A0A4D9D2P8_9STRA</name>
<feature type="compositionally biased region" description="Basic and acidic residues" evidence="1">
    <location>
        <begin position="221"/>
        <end position="236"/>
    </location>
</feature>
<sequence length="769" mass="82167">MGSDDGEEQDEKHSEALILADIETLACRISVGAILRPQSDELLKGFEKRMIGYESCFRELTATSSTLLARIAALRSHAWGVPQGPPAGVKRGEGSAAMDGSERGGREAVDGCLEALAMQVQVQLSQVEGLELALKGEWKGGLRSAEGREGGEGERDDGGGEWSLLAERLEQLGVHRLAAALKAVAERSRTSSAASSPSNSTAPSPAPSLTARPPSICEEGAGGREGDEEGGRERPSGRGQEGLASLGPGEEEGAALPPSPSPSPPCSRPASPLSLAALSERREGEIEALRQQRAAQATRASALETALAEEEERQSQRVEQARELSRIAHDITRLARRLQLFGIRRLASVLKRREEGRKGGAWFAWRKVLTEGGKGRREGKEEGRLLPSSEEEEGGDRMEREEKEEEEESACVWASTLVREIRRRQGALEGLMRAVEEEERGRFWGPGQGLSGRGGAGAGAGEEGKEGGELPALLLTRCQDPASAPALASLLARAKSMAVEAIRRAFQELDEDLDLSQSALCAKDAPSLTPPLLSPSPRASSPWLASPIPVIEETGGTREGWGEGGNAWEKSVGDGIEPGVGDRGHLEEGGEGGRERGKEGGRGSILSGSAEDDDGRTLRSSEGAAPVYDLENSLLQARRITCEVDRRFASFASSLPSPLPPALPSPQGTLSSDVTDNGGRDGKEGEDQEVGKRGRKEEMQISLDRLGRRIRLFAAQALGDAWRGYQRRRLRQAWWCWSLSLAPSEDCGKEGGRKEAAGVVREERGVLAS</sequence>
<feature type="region of interest" description="Disordered" evidence="1">
    <location>
        <begin position="141"/>
        <end position="160"/>
    </location>
</feature>
<keyword evidence="3" id="KW-1185">Reference proteome</keyword>
<evidence type="ECO:0000313" key="2">
    <source>
        <dbReference type="EMBL" id="TFJ85802.1"/>
    </source>
</evidence>
<feature type="region of interest" description="Disordered" evidence="1">
    <location>
        <begin position="653"/>
        <end position="695"/>
    </location>
</feature>
<feature type="compositionally biased region" description="Basic and acidic residues" evidence="1">
    <location>
        <begin position="580"/>
        <end position="601"/>
    </location>
</feature>
<organism evidence="2 3">
    <name type="scientific">Nannochloropsis salina CCMP1776</name>
    <dbReference type="NCBI Taxonomy" id="1027361"/>
    <lineage>
        <taxon>Eukaryota</taxon>
        <taxon>Sar</taxon>
        <taxon>Stramenopiles</taxon>
        <taxon>Ochrophyta</taxon>
        <taxon>Eustigmatophyceae</taxon>
        <taxon>Eustigmatales</taxon>
        <taxon>Monodopsidaceae</taxon>
        <taxon>Microchloropsis</taxon>
        <taxon>Microchloropsis salina</taxon>
    </lineage>
</organism>
<evidence type="ECO:0000256" key="1">
    <source>
        <dbReference type="SAM" id="MobiDB-lite"/>
    </source>
</evidence>
<gene>
    <name evidence="2" type="ORF">NSK_002622</name>
</gene>
<feature type="region of interest" description="Disordered" evidence="1">
    <location>
        <begin position="553"/>
        <end position="623"/>
    </location>
</feature>
<feature type="compositionally biased region" description="Basic and acidic residues" evidence="1">
    <location>
        <begin position="374"/>
        <end position="384"/>
    </location>
</feature>
<protein>
    <submittedName>
        <fullName evidence="2">Uncharacterized protein</fullName>
    </submittedName>
</protein>
<feature type="compositionally biased region" description="Low complexity" evidence="1">
    <location>
        <begin position="190"/>
        <end position="219"/>
    </location>
</feature>
<feature type="compositionally biased region" description="Basic and acidic residues" evidence="1">
    <location>
        <begin position="141"/>
        <end position="158"/>
    </location>
</feature>
<accession>A0A4D9D2P8</accession>
<feature type="region of interest" description="Disordered" evidence="1">
    <location>
        <begin position="525"/>
        <end position="544"/>
    </location>
</feature>
<reference evidence="2 3" key="1">
    <citation type="submission" date="2019-01" db="EMBL/GenBank/DDBJ databases">
        <title>Nuclear Genome Assembly of the Microalgal Biofuel strain Nannochloropsis salina CCMP1776.</title>
        <authorList>
            <person name="Hovde B."/>
        </authorList>
    </citation>
    <scope>NUCLEOTIDE SEQUENCE [LARGE SCALE GENOMIC DNA]</scope>
    <source>
        <strain evidence="2 3">CCMP1776</strain>
    </source>
</reference>
<feature type="region of interest" description="Disordered" evidence="1">
    <location>
        <begin position="374"/>
        <end position="408"/>
    </location>
</feature>
<proteinExistence type="predicted"/>
<feature type="region of interest" description="Disordered" evidence="1">
    <location>
        <begin position="84"/>
        <end position="104"/>
    </location>
</feature>